<dbReference type="RefSeq" id="WP_208743588.1">
    <property type="nucleotide sequence ID" value="NZ_FXTA01000011.1"/>
</dbReference>
<evidence type="ECO:0000256" key="2">
    <source>
        <dbReference type="ARBA" id="ARBA00022450"/>
    </source>
</evidence>
<sequence>IESLPLTPNGKIDRKALPSVTGEDIIKKEYVAPRNAIEEKMVEIWQEVLGIEKIGVTDNFFELGGHSLNVIRFLNMTQKYFSVKLTIREFFANPKIENISALIASLNSSLSNKNRKSKKII</sequence>
<dbReference type="InterPro" id="IPR009081">
    <property type="entry name" value="PP-bd_ACP"/>
</dbReference>
<reference evidence="5 6" key="1">
    <citation type="submission" date="2017-05" db="EMBL/GenBank/DDBJ databases">
        <authorList>
            <person name="Varghese N."/>
            <person name="Submissions S."/>
        </authorList>
    </citation>
    <scope>NUCLEOTIDE SEQUENCE [LARGE SCALE GENOMIC DNA]</scope>
    <source>
        <strain evidence="5 6">DSM 19382</strain>
    </source>
</reference>
<dbReference type="PROSITE" id="PS50075">
    <property type="entry name" value="CARRIER"/>
    <property type="match status" value="1"/>
</dbReference>
<dbReference type="PANTHER" id="PTHR45527">
    <property type="entry name" value="NONRIBOSOMAL PEPTIDE SYNTHETASE"/>
    <property type="match status" value="1"/>
</dbReference>
<dbReference type="GO" id="GO:0044550">
    <property type="term" value="P:secondary metabolite biosynthetic process"/>
    <property type="evidence" value="ECO:0007669"/>
    <property type="project" value="TreeGrafter"/>
</dbReference>
<evidence type="ECO:0000256" key="1">
    <source>
        <dbReference type="ARBA" id="ARBA00001957"/>
    </source>
</evidence>
<dbReference type="Pfam" id="PF00550">
    <property type="entry name" value="PP-binding"/>
    <property type="match status" value="1"/>
</dbReference>
<dbReference type="EMBL" id="FXTA01000011">
    <property type="protein sequence ID" value="SMO94301.1"/>
    <property type="molecule type" value="Genomic_DNA"/>
</dbReference>
<name>A0A521FF59_9FLAO</name>
<evidence type="ECO:0000256" key="3">
    <source>
        <dbReference type="ARBA" id="ARBA00022553"/>
    </source>
</evidence>
<evidence type="ECO:0000259" key="4">
    <source>
        <dbReference type="PROSITE" id="PS50075"/>
    </source>
</evidence>
<dbReference type="InterPro" id="IPR036736">
    <property type="entry name" value="ACP-like_sf"/>
</dbReference>
<dbReference type="PANTHER" id="PTHR45527:SF1">
    <property type="entry name" value="FATTY ACID SYNTHASE"/>
    <property type="match status" value="1"/>
</dbReference>
<gene>
    <name evidence="5" type="ORF">SAMN06265349_1111</name>
</gene>
<dbReference type="GO" id="GO:0031177">
    <property type="term" value="F:phosphopantetheine binding"/>
    <property type="evidence" value="ECO:0007669"/>
    <property type="project" value="TreeGrafter"/>
</dbReference>
<proteinExistence type="predicted"/>
<evidence type="ECO:0000313" key="5">
    <source>
        <dbReference type="EMBL" id="SMO94301.1"/>
    </source>
</evidence>
<accession>A0A521FF59</accession>
<evidence type="ECO:0000313" key="6">
    <source>
        <dbReference type="Proteomes" id="UP000317289"/>
    </source>
</evidence>
<dbReference type="GO" id="GO:0043041">
    <property type="term" value="P:amino acid activation for nonribosomal peptide biosynthetic process"/>
    <property type="evidence" value="ECO:0007669"/>
    <property type="project" value="TreeGrafter"/>
</dbReference>
<protein>
    <submittedName>
        <fullName evidence="5">Acyl carrier protein</fullName>
    </submittedName>
</protein>
<feature type="non-terminal residue" evidence="5">
    <location>
        <position position="1"/>
    </location>
</feature>
<dbReference type="Gene3D" id="1.10.1200.10">
    <property type="entry name" value="ACP-like"/>
    <property type="match status" value="1"/>
</dbReference>
<comment type="cofactor">
    <cofactor evidence="1">
        <name>pantetheine 4'-phosphate</name>
        <dbReference type="ChEBI" id="CHEBI:47942"/>
    </cofactor>
</comment>
<keyword evidence="3" id="KW-0597">Phosphoprotein</keyword>
<dbReference type="AlphaFoldDB" id="A0A521FF59"/>
<dbReference type="Proteomes" id="UP000317289">
    <property type="component" value="Unassembled WGS sequence"/>
</dbReference>
<dbReference type="FunFam" id="1.10.1200.10:FF:000005">
    <property type="entry name" value="Nonribosomal peptide synthetase 1"/>
    <property type="match status" value="1"/>
</dbReference>
<dbReference type="SUPFAM" id="SSF47336">
    <property type="entry name" value="ACP-like"/>
    <property type="match status" value="1"/>
</dbReference>
<dbReference type="GO" id="GO:0005829">
    <property type="term" value="C:cytosol"/>
    <property type="evidence" value="ECO:0007669"/>
    <property type="project" value="TreeGrafter"/>
</dbReference>
<keyword evidence="2" id="KW-0596">Phosphopantetheine</keyword>
<organism evidence="5 6">
    <name type="scientific">Flavobacterium resistens</name>
    <dbReference type="NCBI Taxonomy" id="443612"/>
    <lineage>
        <taxon>Bacteria</taxon>
        <taxon>Pseudomonadati</taxon>
        <taxon>Bacteroidota</taxon>
        <taxon>Flavobacteriia</taxon>
        <taxon>Flavobacteriales</taxon>
        <taxon>Flavobacteriaceae</taxon>
        <taxon>Flavobacterium</taxon>
    </lineage>
</organism>
<feature type="domain" description="Carrier" evidence="4">
    <location>
        <begin position="32"/>
        <end position="107"/>
    </location>
</feature>